<gene>
    <name evidence="4" type="ORF">FNF31_06177</name>
</gene>
<dbReference type="PRINTS" id="PR00620">
    <property type="entry name" value="HISTONEH2A"/>
</dbReference>
<dbReference type="Pfam" id="PF16211">
    <property type="entry name" value="Histone_H2A_C"/>
    <property type="match status" value="1"/>
</dbReference>
<evidence type="ECO:0000313" key="4">
    <source>
        <dbReference type="EMBL" id="KAA0155109.1"/>
    </source>
</evidence>
<comment type="subcellular location">
    <subcellularLocation>
        <location evidence="1">Nucleus</location>
    </subcellularLocation>
</comment>
<sequence>MAAVMEYLAAEILELGGNATKDSKKTRIVPRHVQLAVRNDEELNKLLANVTIASGGVIPSIHQVLLPRAPKAPRPRPS</sequence>
<dbReference type="InterPro" id="IPR032454">
    <property type="entry name" value="Histone_H2A_C"/>
</dbReference>
<comment type="similarity">
    <text evidence="1">Belongs to the histone H2A family.</text>
</comment>
<organism evidence="4 5">
    <name type="scientific">Cafeteria roenbergensis</name>
    <name type="common">Marine flagellate</name>
    <dbReference type="NCBI Taxonomy" id="33653"/>
    <lineage>
        <taxon>Eukaryota</taxon>
        <taxon>Sar</taxon>
        <taxon>Stramenopiles</taxon>
        <taxon>Bigyra</taxon>
        <taxon>Opalozoa</taxon>
        <taxon>Bicosoecida</taxon>
        <taxon>Cafeteriaceae</taxon>
        <taxon>Cafeteria</taxon>
    </lineage>
</organism>
<evidence type="ECO:0000313" key="5">
    <source>
        <dbReference type="Proteomes" id="UP000325113"/>
    </source>
</evidence>
<reference evidence="4 5" key="1">
    <citation type="submission" date="2019-07" db="EMBL/GenBank/DDBJ databases">
        <title>Genomes of Cafeteria roenbergensis.</title>
        <authorList>
            <person name="Fischer M.G."/>
            <person name="Hackl T."/>
            <person name="Roman M."/>
        </authorList>
    </citation>
    <scope>NUCLEOTIDE SEQUENCE [LARGE SCALE GENOMIC DNA]</scope>
    <source>
        <strain evidence="4 5">Cflag</strain>
    </source>
</reference>
<dbReference type="GO" id="GO:0030527">
    <property type="term" value="F:structural constituent of chromatin"/>
    <property type="evidence" value="ECO:0007669"/>
    <property type="project" value="InterPro"/>
</dbReference>
<name>A0A5A8CQX7_CAFRO</name>
<dbReference type="CDD" id="cd00074">
    <property type="entry name" value="HFD_H2A"/>
    <property type="match status" value="1"/>
</dbReference>
<evidence type="ECO:0000256" key="1">
    <source>
        <dbReference type="RuleBase" id="RU003767"/>
    </source>
</evidence>
<comment type="subunit">
    <text evidence="1">The nucleosome is a histone octamer containing two molecules each of H2A, H2B, H3 and H4 assembled in one H3-H4 heterotetramer and two H2A-H2B heterodimers. The octamer wraps approximately 147 bp of DNA.</text>
</comment>
<evidence type="ECO:0000259" key="3">
    <source>
        <dbReference type="Pfam" id="PF16211"/>
    </source>
</evidence>
<comment type="caution">
    <text evidence="4">The sequence shown here is derived from an EMBL/GenBank/DDBJ whole genome shotgun (WGS) entry which is preliminary data.</text>
</comment>
<dbReference type="GO" id="GO:0005634">
    <property type="term" value="C:nucleus"/>
    <property type="evidence" value="ECO:0007669"/>
    <property type="project" value="UniProtKB-SubCell"/>
</dbReference>
<evidence type="ECO:0000259" key="2">
    <source>
        <dbReference type="Pfam" id="PF00125"/>
    </source>
</evidence>
<dbReference type="GO" id="GO:0003677">
    <property type="term" value="F:DNA binding"/>
    <property type="evidence" value="ECO:0007669"/>
    <property type="project" value="UniProtKB-KW"/>
</dbReference>
<dbReference type="GO" id="GO:0046982">
    <property type="term" value="F:protein heterodimerization activity"/>
    <property type="evidence" value="ECO:0007669"/>
    <property type="project" value="InterPro"/>
</dbReference>
<accession>A0A5A8CQX7</accession>
<dbReference type="InterPro" id="IPR009072">
    <property type="entry name" value="Histone-fold"/>
</dbReference>
<dbReference type="Gene3D" id="1.10.20.10">
    <property type="entry name" value="Histone, subunit A"/>
    <property type="match status" value="1"/>
</dbReference>
<dbReference type="Proteomes" id="UP000325113">
    <property type="component" value="Unassembled WGS sequence"/>
</dbReference>
<feature type="domain" description="Histone H2A C-terminal" evidence="3">
    <location>
        <begin position="41"/>
        <end position="71"/>
    </location>
</feature>
<dbReference type="EMBL" id="VLTM01000089">
    <property type="protein sequence ID" value="KAA0155109.1"/>
    <property type="molecule type" value="Genomic_DNA"/>
</dbReference>
<proteinExistence type="inferred from homology"/>
<feature type="domain" description="Core Histone H2A/H2B/H3" evidence="2">
    <location>
        <begin position="1"/>
        <end position="38"/>
    </location>
</feature>
<dbReference type="AlphaFoldDB" id="A0A5A8CQX7"/>
<dbReference type="SUPFAM" id="SSF47113">
    <property type="entry name" value="Histone-fold"/>
    <property type="match status" value="1"/>
</dbReference>
<dbReference type="PANTHER" id="PTHR23430">
    <property type="entry name" value="HISTONE H2A"/>
    <property type="match status" value="1"/>
</dbReference>
<dbReference type="Pfam" id="PF00125">
    <property type="entry name" value="Histone"/>
    <property type="match status" value="1"/>
</dbReference>
<dbReference type="SMART" id="SM00414">
    <property type="entry name" value="H2A"/>
    <property type="match status" value="1"/>
</dbReference>
<dbReference type="InterPro" id="IPR007125">
    <property type="entry name" value="H2A/H2B/H3"/>
</dbReference>
<keyword evidence="1" id="KW-0238">DNA-binding</keyword>
<dbReference type="GO" id="GO:0000786">
    <property type="term" value="C:nucleosome"/>
    <property type="evidence" value="ECO:0007669"/>
    <property type="project" value="UniProtKB-KW"/>
</dbReference>
<keyword evidence="1" id="KW-0539">Nucleus</keyword>
<protein>
    <recommendedName>
        <fullName evidence="1">Histone H2A</fullName>
    </recommendedName>
</protein>
<dbReference type="InterPro" id="IPR002119">
    <property type="entry name" value="Histone_H2A"/>
</dbReference>
<keyword evidence="1" id="KW-0158">Chromosome</keyword>
<keyword evidence="1" id="KW-0544">Nucleosome core</keyword>